<organism evidence="5 6">
    <name type="scientific">Pseudodesulfovibrio cashew</name>
    <dbReference type="NCBI Taxonomy" id="2678688"/>
    <lineage>
        <taxon>Bacteria</taxon>
        <taxon>Pseudomonadati</taxon>
        <taxon>Thermodesulfobacteriota</taxon>
        <taxon>Desulfovibrionia</taxon>
        <taxon>Desulfovibrionales</taxon>
        <taxon>Desulfovibrionaceae</taxon>
    </lineage>
</organism>
<keyword evidence="2" id="KW-0547">Nucleotide-binding</keyword>
<dbReference type="PROSITE" id="PS50893">
    <property type="entry name" value="ABC_TRANSPORTER_2"/>
    <property type="match status" value="1"/>
</dbReference>
<dbReference type="InterPro" id="IPR050093">
    <property type="entry name" value="ABC_SmlMolc_Importer"/>
</dbReference>
<keyword evidence="6" id="KW-1185">Reference proteome</keyword>
<dbReference type="PANTHER" id="PTHR42781">
    <property type="entry name" value="SPERMIDINE/PUTRESCINE IMPORT ATP-BINDING PROTEIN POTA"/>
    <property type="match status" value="1"/>
</dbReference>
<dbReference type="PANTHER" id="PTHR42781:SF4">
    <property type="entry name" value="SPERMIDINE_PUTRESCINE IMPORT ATP-BINDING PROTEIN POTA"/>
    <property type="match status" value="1"/>
</dbReference>
<dbReference type="GO" id="GO:0022857">
    <property type="term" value="F:transmembrane transporter activity"/>
    <property type="evidence" value="ECO:0007669"/>
    <property type="project" value="InterPro"/>
</dbReference>
<dbReference type="SUPFAM" id="SSF50331">
    <property type="entry name" value="MOP-like"/>
    <property type="match status" value="1"/>
</dbReference>
<dbReference type="GO" id="GO:0016887">
    <property type="term" value="F:ATP hydrolysis activity"/>
    <property type="evidence" value="ECO:0007669"/>
    <property type="project" value="InterPro"/>
</dbReference>
<dbReference type="InterPro" id="IPR003439">
    <property type="entry name" value="ABC_transporter-like_ATP-bd"/>
</dbReference>
<reference evidence="5 6" key="1">
    <citation type="submission" date="2019-11" db="EMBL/GenBank/DDBJ databases">
        <authorList>
            <person name="Zheng R.K."/>
            <person name="Sun C.M."/>
        </authorList>
    </citation>
    <scope>NUCLEOTIDE SEQUENCE [LARGE SCALE GENOMIC DNA]</scope>
    <source>
        <strain evidence="5 6">SRB007</strain>
    </source>
</reference>
<dbReference type="KEGG" id="psel:GM415_11145"/>
<dbReference type="SMART" id="SM00382">
    <property type="entry name" value="AAA"/>
    <property type="match status" value="1"/>
</dbReference>
<sequence>MIRLTDLYMELPGFILDHVTLHVRPGEFFALMGSTGSGKTLVLETVAGLTKLDGGSVEIGGRDVTSLPPEGRKVALVYQDHALFPHLTVLQNVMYGQRYHGINKEEGRREARALLDTLGLSRVENRKPARLSGGEKQRTALARALACRPDVILLDEPLSSLDPQFRGELRHTLRDVHRTTDTTFLMVTHDFTDAMVLAERAAVIKDGKLHQQDEVTNIFRRPATPFVASFVGMTNVFPAIYAGDGCTFAATRFERLPALPDWDAGYAALRPEDIIVGAEADFPSGWCVLQGEVERLEREGFTWTATIVSGGEHFTAMVDRHMVLNRGLETGSRVALGFARHHLHHMPETR</sequence>
<dbReference type="InterPro" id="IPR013611">
    <property type="entry name" value="Transp-assoc_OB_typ2"/>
</dbReference>
<keyword evidence="3 5" id="KW-0067">ATP-binding</keyword>
<dbReference type="AlphaFoldDB" id="A0A6I6JCX1"/>
<feature type="domain" description="ABC transporter" evidence="4">
    <location>
        <begin position="2"/>
        <end position="231"/>
    </location>
</feature>
<evidence type="ECO:0000313" key="5">
    <source>
        <dbReference type="EMBL" id="QGY40655.1"/>
    </source>
</evidence>
<gene>
    <name evidence="5" type="ORF">GM415_11145</name>
</gene>
<dbReference type="Proteomes" id="UP000428328">
    <property type="component" value="Chromosome"/>
</dbReference>
<evidence type="ECO:0000256" key="3">
    <source>
        <dbReference type="ARBA" id="ARBA00022840"/>
    </source>
</evidence>
<dbReference type="RefSeq" id="WP_158948166.1">
    <property type="nucleotide sequence ID" value="NZ_CP046400.1"/>
</dbReference>
<evidence type="ECO:0000256" key="2">
    <source>
        <dbReference type="ARBA" id="ARBA00022741"/>
    </source>
</evidence>
<dbReference type="Pfam" id="PF08402">
    <property type="entry name" value="TOBE_2"/>
    <property type="match status" value="1"/>
</dbReference>
<dbReference type="FunFam" id="3.40.50.300:FF:000425">
    <property type="entry name" value="Probable ABC transporter, ATP-binding subunit"/>
    <property type="match status" value="1"/>
</dbReference>
<dbReference type="InterPro" id="IPR027417">
    <property type="entry name" value="P-loop_NTPase"/>
</dbReference>
<dbReference type="InterPro" id="IPR003593">
    <property type="entry name" value="AAA+_ATPase"/>
</dbReference>
<accession>A0A6I6JCX1</accession>
<dbReference type="EMBL" id="CP046400">
    <property type="protein sequence ID" value="QGY40655.1"/>
    <property type="molecule type" value="Genomic_DNA"/>
</dbReference>
<evidence type="ECO:0000256" key="1">
    <source>
        <dbReference type="ARBA" id="ARBA00022448"/>
    </source>
</evidence>
<evidence type="ECO:0000259" key="4">
    <source>
        <dbReference type="PROSITE" id="PS50893"/>
    </source>
</evidence>
<dbReference type="SUPFAM" id="SSF52540">
    <property type="entry name" value="P-loop containing nucleoside triphosphate hydrolases"/>
    <property type="match status" value="1"/>
</dbReference>
<dbReference type="GO" id="GO:0005524">
    <property type="term" value="F:ATP binding"/>
    <property type="evidence" value="ECO:0007669"/>
    <property type="project" value="UniProtKB-KW"/>
</dbReference>
<keyword evidence="1" id="KW-0813">Transport</keyword>
<dbReference type="GO" id="GO:0043190">
    <property type="term" value="C:ATP-binding cassette (ABC) transporter complex"/>
    <property type="evidence" value="ECO:0007669"/>
    <property type="project" value="InterPro"/>
</dbReference>
<evidence type="ECO:0000313" key="6">
    <source>
        <dbReference type="Proteomes" id="UP000428328"/>
    </source>
</evidence>
<dbReference type="Pfam" id="PF00005">
    <property type="entry name" value="ABC_tran"/>
    <property type="match status" value="1"/>
</dbReference>
<dbReference type="InterPro" id="IPR008995">
    <property type="entry name" value="Mo/tungstate-bd_C_term_dom"/>
</dbReference>
<dbReference type="GO" id="GO:0015697">
    <property type="term" value="P:quaternary ammonium group transport"/>
    <property type="evidence" value="ECO:0007669"/>
    <property type="project" value="UniProtKB-ARBA"/>
</dbReference>
<proteinExistence type="predicted"/>
<protein>
    <submittedName>
        <fullName evidence="5">ATP-binding cassette domain-containing protein</fullName>
    </submittedName>
</protein>
<name>A0A6I6JCX1_9BACT</name>
<dbReference type="Gene3D" id="3.40.50.300">
    <property type="entry name" value="P-loop containing nucleotide triphosphate hydrolases"/>
    <property type="match status" value="1"/>
</dbReference>